<dbReference type="RefSeq" id="WP_185257085.1">
    <property type="nucleotide sequence ID" value="NZ_AP023368.1"/>
</dbReference>
<reference evidence="2 3" key="1">
    <citation type="submission" date="2020-08" db="EMBL/GenBank/DDBJ databases">
        <title>Draft genome sequencing of an Anaerocolumna strain isolated from anoxic soil subjected to BSD treatment.</title>
        <authorList>
            <person name="Uek A."/>
            <person name="Tonouchi A."/>
        </authorList>
    </citation>
    <scope>NUCLEOTIDE SEQUENCE [LARGE SCALE GENOMIC DNA]</scope>
    <source>
        <strain evidence="2 3">CTTW</strain>
    </source>
</reference>
<dbReference type="AlphaFoldDB" id="A0A7M3SAB7"/>
<dbReference type="InterPro" id="IPR032267">
    <property type="entry name" value="DUF4832"/>
</dbReference>
<dbReference type="EMBL" id="AP023368">
    <property type="protein sequence ID" value="BCK01535.1"/>
    <property type="molecule type" value="Genomic_DNA"/>
</dbReference>
<evidence type="ECO:0000313" key="3">
    <source>
        <dbReference type="Proteomes" id="UP000515703"/>
    </source>
</evidence>
<evidence type="ECO:0000313" key="2">
    <source>
        <dbReference type="EMBL" id="BCK01535.1"/>
    </source>
</evidence>
<accession>A0A7M3SAB7</accession>
<dbReference type="Pfam" id="PF16116">
    <property type="entry name" value="DUF4832"/>
    <property type="match status" value="1"/>
</dbReference>
<dbReference type="KEGG" id="acht:bsdcttw_45750"/>
<name>A0A7M3SAB7_9FIRM</name>
<dbReference type="Proteomes" id="UP000515703">
    <property type="component" value="Chromosome"/>
</dbReference>
<proteinExistence type="predicted"/>
<feature type="domain" description="DUF4832" evidence="1">
    <location>
        <begin position="206"/>
        <end position="298"/>
    </location>
</feature>
<reference evidence="2 3" key="2">
    <citation type="submission" date="2020-08" db="EMBL/GenBank/DDBJ databases">
        <authorList>
            <person name="Ueki A."/>
            <person name="Tonouchi A."/>
        </authorList>
    </citation>
    <scope>NUCLEOTIDE SEQUENCE [LARGE SCALE GENOMIC DNA]</scope>
    <source>
        <strain evidence="2 3">CTTW</strain>
    </source>
</reference>
<protein>
    <recommendedName>
        <fullName evidence="1">DUF4832 domain-containing protein</fullName>
    </recommendedName>
</protein>
<keyword evidence="3" id="KW-1185">Reference proteome</keyword>
<evidence type="ECO:0000259" key="1">
    <source>
        <dbReference type="Pfam" id="PF16116"/>
    </source>
</evidence>
<gene>
    <name evidence="2" type="ORF">bsdcttw_45750</name>
</gene>
<sequence length="360" mass="41280">MGKYALEHYSPYETYIIRPLPLPEAPANPGRGQYHLVELKWSELEADRGEYDLTRLKEAIRSVHNPVLQITQTPPSWVKAEAEEGFAHLVRRVISALKKEELIGIIISSENSSKRVWDAYLEAAGDITLFAELKKDALLRYLKEKDCSFGILITCSEANWVDCCEKMAEYRLSDTWEKTPVLLSLEDELPGPNIRRESLRWHAGLSNYPLDIGYDFTIRRVVYPQKVESKGGLPIRFWIVNKGSAPCYQDYQVKLCLESELERQEFVLKIDKKTWKLGDITHNEIISLPVLPEGEYTISAGIFFSDGSPMGLDLEEEMKEGYYRLGKVTICSKTAMDLAHAWEDFYPEGYYPLEDPKVPD</sequence>
<organism evidence="2 3">
    <name type="scientific">Anaerocolumna chitinilytica</name>
    <dbReference type="NCBI Taxonomy" id="1727145"/>
    <lineage>
        <taxon>Bacteria</taxon>
        <taxon>Bacillati</taxon>
        <taxon>Bacillota</taxon>
        <taxon>Clostridia</taxon>
        <taxon>Lachnospirales</taxon>
        <taxon>Lachnospiraceae</taxon>
        <taxon>Anaerocolumna</taxon>
    </lineage>
</organism>